<accession>A0AAV1FSR0</accession>
<name>A0AAV1FSR0_XYRNO</name>
<evidence type="ECO:0000313" key="1">
    <source>
        <dbReference type="EMBL" id="CAJ1063736.1"/>
    </source>
</evidence>
<dbReference type="EMBL" id="OY660872">
    <property type="protein sequence ID" value="CAJ1063736.1"/>
    <property type="molecule type" value="Genomic_DNA"/>
</dbReference>
<gene>
    <name evidence="1" type="ORF">XNOV1_A036074</name>
</gene>
<dbReference type="Proteomes" id="UP001178508">
    <property type="component" value="Chromosome 9"/>
</dbReference>
<evidence type="ECO:0000313" key="2">
    <source>
        <dbReference type="Proteomes" id="UP001178508"/>
    </source>
</evidence>
<protein>
    <submittedName>
        <fullName evidence="1">Uncharacterized protein</fullName>
    </submittedName>
</protein>
<organism evidence="1 2">
    <name type="scientific">Xyrichtys novacula</name>
    <name type="common">Pearly razorfish</name>
    <name type="synonym">Hemipteronotus novacula</name>
    <dbReference type="NCBI Taxonomy" id="13765"/>
    <lineage>
        <taxon>Eukaryota</taxon>
        <taxon>Metazoa</taxon>
        <taxon>Chordata</taxon>
        <taxon>Craniata</taxon>
        <taxon>Vertebrata</taxon>
        <taxon>Euteleostomi</taxon>
        <taxon>Actinopterygii</taxon>
        <taxon>Neopterygii</taxon>
        <taxon>Teleostei</taxon>
        <taxon>Neoteleostei</taxon>
        <taxon>Acanthomorphata</taxon>
        <taxon>Eupercaria</taxon>
        <taxon>Labriformes</taxon>
        <taxon>Labridae</taxon>
        <taxon>Xyrichtys</taxon>
    </lineage>
</organism>
<reference evidence="1" key="1">
    <citation type="submission" date="2023-08" db="EMBL/GenBank/DDBJ databases">
        <authorList>
            <person name="Alioto T."/>
            <person name="Alioto T."/>
            <person name="Gomez Garrido J."/>
        </authorList>
    </citation>
    <scope>NUCLEOTIDE SEQUENCE</scope>
</reference>
<keyword evidence="2" id="KW-1185">Reference proteome</keyword>
<sequence>MMSDGSVTWFQCSDLYRHNQVFFNSTDQLVSPRPQSPEGGLESINIEDNLLLTSNRPAQTLFITDSPFSSSSSDCRGLLHHGSSVAPVCVSAGFTGCVMAEH</sequence>
<proteinExistence type="predicted"/>
<dbReference type="AlphaFoldDB" id="A0AAV1FSR0"/>